<dbReference type="InterPro" id="IPR000700">
    <property type="entry name" value="PAS-assoc_C"/>
</dbReference>
<protein>
    <recommendedName>
        <fullName evidence="11">LOV domain-containing protein</fullName>
    </recommendedName>
</protein>
<feature type="region of interest" description="Disordered" evidence="4">
    <location>
        <begin position="1028"/>
        <end position="1060"/>
    </location>
</feature>
<dbReference type="FunFam" id="3.30.450.20:FF:000099">
    <property type="entry name" value="Sensory box sensor histidine kinase"/>
    <property type="match status" value="1"/>
</dbReference>
<organism evidence="9 10">
    <name type="scientific">Orbilia blumenaviensis</name>
    <dbReference type="NCBI Taxonomy" id="1796055"/>
    <lineage>
        <taxon>Eukaryota</taxon>
        <taxon>Fungi</taxon>
        <taxon>Dikarya</taxon>
        <taxon>Ascomycota</taxon>
        <taxon>Pezizomycotina</taxon>
        <taxon>Orbiliomycetes</taxon>
        <taxon>Orbiliales</taxon>
        <taxon>Orbiliaceae</taxon>
        <taxon>Orbilia</taxon>
    </lineage>
</organism>
<reference evidence="9 10" key="1">
    <citation type="submission" date="2019-10" db="EMBL/GenBank/DDBJ databases">
        <authorList>
            <person name="Palmer J.M."/>
        </authorList>
    </citation>
    <scope>NUCLEOTIDE SEQUENCE [LARGE SCALE GENOMIC DNA]</scope>
    <source>
        <strain evidence="9 10">TWF730</strain>
    </source>
</reference>
<dbReference type="Proteomes" id="UP001373714">
    <property type="component" value="Unassembled WGS sequence"/>
</dbReference>
<evidence type="ECO:0000259" key="5">
    <source>
        <dbReference type="PROSITE" id="PS50109"/>
    </source>
</evidence>
<dbReference type="CDD" id="cd00130">
    <property type="entry name" value="PAS"/>
    <property type="match status" value="1"/>
</dbReference>
<dbReference type="NCBIfam" id="TIGR00229">
    <property type="entry name" value="sensory_box"/>
    <property type="match status" value="1"/>
</dbReference>
<accession>A0AAV9U2T7</accession>
<dbReference type="InterPro" id="IPR000014">
    <property type="entry name" value="PAS"/>
</dbReference>
<feature type="domain" description="Histidine kinase" evidence="5">
    <location>
        <begin position="575"/>
        <end position="800"/>
    </location>
</feature>
<feature type="domain" description="PAC" evidence="8">
    <location>
        <begin position="363"/>
        <end position="415"/>
    </location>
</feature>
<dbReference type="SUPFAM" id="SSF55874">
    <property type="entry name" value="ATPase domain of HSP90 chaperone/DNA topoisomerase II/histidine kinase"/>
    <property type="match status" value="1"/>
</dbReference>
<dbReference type="SMART" id="SM00091">
    <property type="entry name" value="PAS"/>
    <property type="match status" value="2"/>
</dbReference>
<keyword evidence="2" id="KW-0902">Two-component regulatory system</keyword>
<evidence type="ECO:0000256" key="3">
    <source>
        <dbReference type="PROSITE-ProRule" id="PRU00169"/>
    </source>
</evidence>
<dbReference type="Pfam" id="PF00512">
    <property type="entry name" value="HisKA"/>
    <property type="match status" value="1"/>
</dbReference>
<evidence type="ECO:0000313" key="10">
    <source>
        <dbReference type="Proteomes" id="UP001373714"/>
    </source>
</evidence>
<evidence type="ECO:0000259" key="7">
    <source>
        <dbReference type="PROSITE" id="PS50112"/>
    </source>
</evidence>
<evidence type="ECO:0000313" key="9">
    <source>
        <dbReference type="EMBL" id="KAK6334350.1"/>
    </source>
</evidence>
<dbReference type="Pfam" id="PF08447">
    <property type="entry name" value="PAS_3"/>
    <property type="match status" value="1"/>
</dbReference>
<dbReference type="CDD" id="cd00082">
    <property type="entry name" value="HisKA"/>
    <property type="match status" value="1"/>
</dbReference>
<dbReference type="CDD" id="cd16922">
    <property type="entry name" value="HATPase_EvgS-ArcB-TorS-like"/>
    <property type="match status" value="1"/>
</dbReference>
<evidence type="ECO:0000256" key="1">
    <source>
        <dbReference type="ARBA" id="ARBA00022553"/>
    </source>
</evidence>
<dbReference type="SUPFAM" id="SSF55785">
    <property type="entry name" value="PYP-like sensor domain (PAS domain)"/>
    <property type="match status" value="1"/>
</dbReference>
<name>A0AAV9U2T7_9PEZI</name>
<evidence type="ECO:0008006" key="11">
    <source>
        <dbReference type="Google" id="ProtNLM"/>
    </source>
</evidence>
<feature type="region of interest" description="Disordered" evidence="4">
    <location>
        <begin position="877"/>
        <end position="899"/>
    </location>
</feature>
<dbReference type="InterPro" id="IPR036890">
    <property type="entry name" value="HATPase_C_sf"/>
</dbReference>
<feature type="modified residue" description="4-aspartylphosphate" evidence="3">
    <location>
        <position position="961"/>
    </location>
</feature>
<dbReference type="EMBL" id="JAVHNS010000015">
    <property type="protein sequence ID" value="KAK6334350.1"/>
    <property type="molecule type" value="Genomic_DNA"/>
</dbReference>
<proteinExistence type="predicted"/>
<dbReference type="InterPro" id="IPR001610">
    <property type="entry name" value="PAC"/>
</dbReference>
<dbReference type="SMART" id="SM00448">
    <property type="entry name" value="REC"/>
    <property type="match status" value="1"/>
</dbReference>
<dbReference type="Gene3D" id="3.40.50.2300">
    <property type="match status" value="1"/>
</dbReference>
<feature type="domain" description="Response regulatory" evidence="6">
    <location>
        <begin position="907"/>
        <end position="1030"/>
    </location>
</feature>
<dbReference type="InterPro" id="IPR011006">
    <property type="entry name" value="CheY-like_superfamily"/>
</dbReference>
<evidence type="ECO:0000256" key="2">
    <source>
        <dbReference type="ARBA" id="ARBA00023012"/>
    </source>
</evidence>
<dbReference type="SMART" id="SM00388">
    <property type="entry name" value="HisKA"/>
    <property type="match status" value="1"/>
</dbReference>
<dbReference type="InterPro" id="IPR036097">
    <property type="entry name" value="HisK_dim/P_sf"/>
</dbReference>
<dbReference type="PROSITE" id="PS50110">
    <property type="entry name" value="RESPONSE_REGULATORY"/>
    <property type="match status" value="1"/>
</dbReference>
<dbReference type="PANTHER" id="PTHR45339">
    <property type="entry name" value="HYBRID SIGNAL TRANSDUCTION HISTIDINE KINASE J"/>
    <property type="match status" value="1"/>
</dbReference>
<dbReference type="InterPro" id="IPR005467">
    <property type="entry name" value="His_kinase_dom"/>
</dbReference>
<gene>
    <name evidence="9" type="ORF">TWF730_003564</name>
</gene>
<feature type="domain" description="PAS" evidence="7">
    <location>
        <begin position="287"/>
        <end position="362"/>
    </location>
</feature>
<feature type="region of interest" description="Disordered" evidence="4">
    <location>
        <begin position="834"/>
        <end position="853"/>
    </location>
</feature>
<dbReference type="Pfam" id="PF02518">
    <property type="entry name" value="HATPase_c"/>
    <property type="match status" value="1"/>
</dbReference>
<dbReference type="PROSITE" id="PS50113">
    <property type="entry name" value="PAC"/>
    <property type="match status" value="1"/>
</dbReference>
<dbReference type="Pfam" id="PF00072">
    <property type="entry name" value="Response_reg"/>
    <property type="match status" value="1"/>
</dbReference>
<dbReference type="PRINTS" id="PR00344">
    <property type="entry name" value="BCTRLSENSOR"/>
</dbReference>
<dbReference type="InterPro" id="IPR013655">
    <property type="entry name" value="PAS_fold_3"/>
</dbReference>
<dbReference type="Gene3D" id="1.10.287.130">
    <property type="match status" value="1"/>
</dbReference>
<dbReference type="InterPro" id="IPR003661">
    <property type="entry name" value="HisK_dim/P_dom"/>
</dbReference>
<dbReference type="PROSITE" id="PS50109">
    <property type="entry name" value="HIS_KIN"/>
    <property type="match status" value="1"/>
</dbReference>
<dbReference type="GO" id="GO:0000155">
    <property type="term" value="F:phosphorelay sensor kinase activity"/>
    <property type="evidence" value="ECO:0007669"/>
    <property type="project" value="InterPro"/>
</dbReference>
<dbReference type="SMART" id="SM00086">
    <property type="entry name" value="PAC"/>
    <property type="match status" value="1"/>
</dbReference>
<dbReference type="AlphaFoldDB" id="A0AAV9U2T7"/>
<dbReference type="PROSITE" id="PS50112">
    <property type="entry name" value="PAS"/>
    <property type="match status" value="1"/>
</dbReference>
<dbReference type="FunFam" id="3.30.565.10:FF:000010">
    <property type="entry name" value="Sensor histidine kinase RcsC"/>
    <property type="match status" value="1"/>
</dbReference>
<dbReference type="SMART" id="SM00387">
    <property type="entry name" value="HATPase_c"/>
    <property type="match status" value="1"/>
</dbReference>
<dbReference type="Gene3D" id="3.30.565.10">
    <property type="entry name" value="Histidine kinase-like ATPase, C-terminal domain"/>
    <property type="match status" value="1"/>
</dbReference>
<evidence type="ECO:0000259" key="8">
    <source>
        <dbReference type="PROSITE" id="PS50113"/>
    </source>
</evidence>
<feature type="compositionally biased region" description="Polar residues" evidence="4">
    <location>
        <begin position="888"/>
        <end position="899"/>
    </location>
</feature>
<comment type="caution">
    <text evidence="9">The sequence shown here is derived from an EMBL/GenBank/DDBJ whole genome shotgun (WGS) entry which is preliminary data.</text>
</comment>
<dbReference type="Gene3D" id="3.30.450.20">
    <property type="entry name" value="PAS domain"/>
    <property type="match status" value="2"/>
</dbReference>
<evidence type="ECO:0000259" key="6">
    <source>
        <dbReference type="PROSITE" id="PS50110"/>
    </source>
</evidence>
<dbReference type="SUPFAM" id="SSF52172">
    <property type="entry name" value="CheY-like"/>
    <property type="match status" value="1"/>
</dbReference>
<feature type="compositionally biased region" description="Low complexity" evidence="4">
    <location>
        <begin position="838"/>
        <end position="853"/>
    </location>
</feature>
<keyword evidence="10" id="KW-1185">Reference proteome</keyword>
<dbReference type="CDD" id="cd17546">
    <property type="entry name" value="REC_hyHK_CKI1_RcsC-like"/>
    <property type="match status" value="1"/>
</dbReference>
<dbReference type="Pfam" id="PF13426">
    <property type="entry name" value="PAS_9"/>
    <property type="match status" value="1"/>
</dbReference>
<feature type="compositionally biased region" description="Low complexity" evidence="4">
    <location>
        <begin position="1039"/>
        <end position="1052"/>
    </location>
</feature>
<dbReference type="PANTHER" id="PTHR45339:SF1">
    <property type="entry name" value="HYBRID SIGNAL TRANSDUCTION HISTIDINE KINASE J"/>
    <property type="match status" value="1"/>
</dbReference>
<sequence length="1060" mass="117456">MATSGVYMNDLVELGLQSLSFVQSPARLLIADSNDNILGINNAARRFLFPSSSSGPINKLAPNLKDLPLVLLDQDAQRWIKLDQVLANVREELKRGDTSHNCVEAATNSNHENPNTPVRIESSLIQTSSGTVFSSLCLVPMETDAQGERSTTAVVPKLMHMKDKILDHLHELVIFCLSIDGNLLVTNKAAEALLGDSTPEVGRGIDWLKERWKVYEPDFSAEIPFEKWGIYPLLTEGVIVRQTIGYYDPTGAPKIIELGGEPIRDDNGNLVAGIVWLKDETSWHKKGEEKFRRICNSIPQMMFALTPDIKPEYFNKRWYEYTGLSIEKISSGHHNPFLNICHPEDQVAVEDAWKLADVSESPVQVQFRCRDSEGDYRWMLCRANCYFDNQGQVSKWYGTLTDINEQIEAVEEQYRLQDQLSQIIHSSQLCVMRVENTPDRRISTLHGRMIFPVGDKLAVGANFLEAFKGYDAFTEPLERLFTKQGELIGPDVTAEIEMKGKWFRCRFTPNGPRSVPAAGKPESISPIKGSPVDAVVLVAADVTARYIADKEKSQLEERESAAVKESQLKSTFLANASHEIRTPISQIIGMSEVLLDTHLEAQQMEYTTNINRSANALKAIISDILDLSKIEAKKMTITNSAFDLSMLLNEIINMFKVTTSQKGLSFDHISILDESDHLVIGDQGRVRQILTNLMGNAFKFTSDGFIRMITMRDKEQPDPDRVRIRFTVEDSGVGISDEALKKIFLPFSQADQTTSAKFGGTGLGLSISKELVELMHGEIALERSKGGPGCVAWFTIPFQRYDGRKTIDLVPDSDSNNAMNRFRFEMERAMMRHDEENSSVGSVSPAPSPRARAAQLHNASPVPNMISNSVLSRVTNSATLMPPPEHPASTSRGSNSASIDRSGDPIRVLLIDDDHVVRLVFVRYLQGVGCTVYTADNGQAGLDLLEKTSNGGGFPDLVLTDCRMPIMDGYTFARRVRTHPLASIRSLPVVAMSAATTDEERARCKEVGMTQFLSKPAKKEELYEVLSGVLRPRRRSDRASSSNSSGPTSVPGSSGGGGSN</sequence>
<dbReference type="SUPFAM" id="SSF47384">
    <property type="entry name" value="Homodimeric domain of signal transducing histidine kinase"/>
    <property type="match status" value="1"/>
</dbReference>
<dbReference type="InterPro" id="IPR004358">
    <property type="entry name" value="Sig_transdc_His_kin-like_C"/>
</dbReference>
<dbReference type="InterPro" id="IPR035965">
    <property type="entry name" value="PAS-like_dom_sf"/>
</dbReference>
<dbReference type="InterPro" id="IPR003594">
    <property type="entry name" value="HATPase_dom"/>
</dbReference>
<keyword evidence="1 3" id="KW-0597">Phosphoprotein</keyword>
<evidence type="ECO:0000256" key="4">
    <source>
        <dbReference type="SAM" id="MobiDB-lite"/>
    </source>
</evidence>
<dbReference type="InterPro" id="IPR001789">
    <property type="entry name" value="Sig_transdc_resp-reg_receiver"/>
</dbReference>